<dbReference type="PANTHER" id="PTHR34704">
    <property type="entry name" value="ATPASE"/>
    <property type="match status" value="1"/>
</dbReference>
<proteinExistence type="predicted"/>
<evidence type="ECO:0000313" key="2">
    <source>
        <dbReference type="Proteomes" id="UP000186096"/>
    </source>
</evidence>
<gene>
    <name evidence="1" type="ORF">SAMN05421833_102386</name>
</gene>
<organism evidence="1 2">
    <name type="scientific">Microbispora rosea</name>
    <dbReference type="NCBI Taxonomy" id="58117"/>
    <lineage>
        <taxon>Bacteria</taxon>
        <taxon>Bacillati</taxon>
        <taxon>Actinomycetota</taxon>
        <taxon>Actinomycetes</taxon>
        <taxon>Streptosporangiales</taxon>
        <taxon>Streptosporangiaceae</taxon>
        <taxon>Microbispora</taxon>
    </lineage>
</organism>
<reference evidence="2" key="1">
    <citation type="submission" date="2017-01" db="EMBL/GenBank/DDBJ databases">
        <authorList>
            <person name="Varghese N."/>
            <person name="Submissions S."/>
        </authorList>
    </citation>
    <scope>NUCLEOTIDE SEQUENCE [LARGE SCALE GENOMIC DNA]</scope>
    <source>
        <strain evidence="2">ATCC 12950</strain>
    </source>
</reference>
<dbReference type="EMBL" id="FTNI01000002">
    <property type="protein sequence ID" value="SIQ53522.1"/>
    <property type="molecule type" value="Genomic_DNA"/>
</dbReference>
<dbReference type="InterPro" id="IPR027417">
    <property type="entry name" value="P-loop_NTPase"/>
</dbReference>
<dbReference type="OrthoDB" id="9813134at2"/>
<keyword evidence="2" id="KW-1185">Reference proteome</keyword>
<evidence type="ECO:0008006" key="3">
    <source>
        <dbReference type="Google" id="ProtNLM"/>
    </source>
</evidence>
<protein>
    <recommendedName>
        <fullName evidence="3">DUF234 domain-containing protein</fullName>
    </recommendedName>
</protein>
<dbReference type="PANTHER" id="PTHR34704:SF1">
    <property type="entry name" value="ATPASE"/>
    <property type="match status" value="1"/>
</dbReference>
<dbReference type="Proteomes" id="UP000186096">
    <property type="component" value="Unassembled WGS sequence"/>
</dbReference>
<dbReference type="STRING" id="58117.SAMN05421833_102386"/>
<accession>A0A1N6TJF8</accession>
<name>A0A1N6TJF8_9ACTN</name>
<dbReference type="AlphaFoldDB" id="A0A1N6TJF8"/>
<dbReference type="RefSeq" id="WP_076432929.1">
    <property type="nucleotide sequence ID" value="NZ_FTNI01000002.1"/>
</dbReference>
<dbReference type="SUPFAM" id="SSF52540">
    <property type="entry name" value="P-loop containing nucleoside triphosphate hydrolases"/>
    <property type="match status" value="1"/>
</dbReference>
<evidence type="ECO:0000313" key="1">
    <source>
        <dbReference type="EMBL" id="SIQ53522.1"/>
    </source>
</evidence>
<sequence>MKPAHVFDRDREWAALKDFAEAPAAEMRLAVVSGRRRQGKTFLLQALADVCGGFYFVAVESTSVDALRQFGTAVAAYLGVPGTLAFANWDEAITHLLDHCSDRLIVLDEFPYLMKADPSIPSILQREIDARLAHRGTGSRVRLVLAGSAMSVMGKLLAGQAPLRGRASLDLVVQPFDHRVARRFWGIEDPRLALQLNAIVGGTPAYRTGFVDHESPGDDLDDWVVRRVLSSATPLFREARYLLTNEMEIRDEALYHAVLGAIAAGNNTRGGIAGHMERKATDIAHPLAVLEDCQLIRKEIDPVRKRSLYRVAEPLVTFYEAIMRPAWSLLERGWADRVWQSARPRFTSQVVGPHFEHVCREFALAHGWNGEFAAEVAAGIAPGGGRGQNIEVDVIALAPQDNHTRRLLSVGEAKWSEVMHVGHLKRLEQARDQLHTRGLDTRDTVLALYSGAGFDAALTDAAARDPRILLVDLPMLYESA</sequence>
<dbReference type="Gene3D" id="3.40.50.300">
    <property type="entry name" value="P-loop containing nucleotide triphosphate hydrolases"/>
    <property type="match status" value="1"/>
</dbReference>